<gene>
    <name evidence="1" type="ORF">N7482_006381</name>
</gene>
<reference evidence="1" key="1">
    <citation type="submission" date="2022-11" db="EMBL/GenBank/DDBJ databases">
        <authorList>
            <person name="Petersen C."/>
        </authorList>
    </citation>
    <scope>NUCLEOTIDE SEQUENCE</scope>
    <source>
        <strain evidence="1">IBT 26290</strain>
    </source>
</reference>
<proteinExistence type="predicted"/>
<keyword evidence="2" id="KW-1185">Reference proteome</keyword>
<dbReference type="RefSeq" id="XP_056540935.1">
    <property type="nucleotide sequence ID" value="XM_056688506.1"/>
</dbReference>
<accession>A0A9W9LI49</accession>
<comment type="caution">
    <text evidence="1">The sequence shown here is derived from an EMBL/GenBank/DDBJ whole genome shotgun (WGS) entry which is preliminary data.</text>
</comment>
<dbReference type="AlphaFoldDB" id="A0A9W9LI49"/>
<dbReference type="Gene3D" id="2.60.40.2970">
    <property type="match status" value="1"/>
</dbReference>
<evidence type="ECO:0000313" key="1">
    <source>
        <dbReference type="EMBL" id="KAJ5159377.1"/>
    </source>
</evidence>
<reference evidence="1" key="2">
    <citation type="journal article" date="2023" name="IMA Fungus">
        <title>Comparative genomic study of the Penicillium genus elucidates a diverse pangenome and 15 lateral gene transfer events.</title>
        <authorList>
            <person name="Petersen C."/>
            <person name="Sorensen T."/>
            <person name="Nielsen M.R."/>
            <person name="Sondergaard T.E."/>
            <person name="Sorensen J.L."/>
            <person name="Fitzpatrick D.A."/>
            <person name="Frisvad J.C."/>
            <person name="Nielsen K.L."/>
        </authorList>
    </citation>
    <scope>NUCLEOTIDE SEQUENCE</scope>
    <source>
        <strain evidence="1">IBT 26290</strain>
    </source>
</reference>
<protein>
    <submittedName>
        <fullName evidence="1">Uncharacterized protein</fullName>
    </submittedName>
</protein>
<evidence type="ECO:0000313" key="2">
    <source>
        <dbReference type="Proteomes" id="UP001149163"/>
    </source>
</evidence>
<organism evidence="1 2">
    <name type="scientific">Penicillium canariense</name>
    <dbReference type="NCBI Taxonomy" id="189055"/>
    <lineage>
        <taxon>Eukaryota</taxon>
        <taxon>Fungi</taxon>
        <taxon>Dikarya</taxon>
        <taxon>Ascomycota</taxon>
        <taxon>Pezizomycotina</taxon>
        <taxon>Eurotiomycetes</taxon>
        <taxon>Eurotiomycetidae</taxon>
        <taxon>Eurotiales</taxon>
        <taxon>Aspergillaceae</taxon>
        <taxon>Penicillium</taxon>
    </lineage>
</organism>
<dbReference type="OrthoDB" id="4664297at2759"/>
<name>A0A9W9LI49_9EURO</name>
<dbReference type="GeneID" id="81427682"/>
<dbReference type="EMBL" id="JAPQKN010000004">
    <property type="protein sequence ID" value="KAJ5159377.1"/>
    <property type="molecule type" value="Genomic_DNA"/>
</dbReference>
<dbReference type="Proteomes" id="UP001149163">
    <property type="component" value="Unassembled WGS sequence"/>
</dbReference>
<sequence length="159" mass="17142">MQPSLGLQVTLACQVPIPQAQSSFTVPVKVSVYNSGSTPVTVLKWGTPFDAHAGMLGVFEICDTADGQVLPLDELKISRKLPPSADDLEEIPGGHSLDKVIDITGLCLQEGHDYSIHTKGIWHAVWEGSLVNVTESQLRDCSGAKRGEFQSNFAVVKIQ</sequence>